<dbReference type="EMBL" id="JXTC01000289">
    <property type="protein sequence ID" value="PON69338.1"/>
    <property type="molecule type" value="Genomic_DNA"/>
</dbReference>
<evidence type="ECO:0000313" key="2">
    <source>
        <dbReference type="EMBL" id="PON69338.1"/>
    </source>
</evidence>
<keyword evidence="3" id="KW-1185">Reference proteome</keyword>
<comment type="caution">
    <text evidence="2">The sequence shown here is derived from an EMBL/GenBank/DDBJ whole genome shotgun (WGS) entry which is preliminary data.</text>
</comment>
<organism evidence="2 3">
    <name type="scientific">Trema orientale</name>
    <name type="common">Charcoal tree</name>
    <name type="synonym">Celtis orientalis</name>
    <dbReference type="NCBI Taxonomy" id="63057"/>
    <lineage>
        <taxon>Eukaryota</taxon>
        <taxon>Viridiplantae</taxon>
        <taxon>Streptophyta</taxon>
        <taxon>Embryophyta</taxon>
        <taxon>Tracheophyta</taxon>
        <taxon>Spermatophyta</taxon>
        <taxon>Magnoliopsida</taxon>
        <taxon>eudicotyledons</taxon>
        <taxon>Gunneridae</taxon>
        <taxon>Pentapetalae</taxon>
        <taxon>rosids</taxon>
        <taxon>fabids</taxon>
        <taxon>Rosales</taxon>
        <taxon>Cannabaceae</taxon>
        <taxon>Trema</taxon>
    </lineage>
</organism>
<keyword evidence="1" id="KW-1133">Transmembrane helix</keyword>
<evidence type="ECO:0000256" key="1">
    <source>
        <dbReference type="SAM" id="Phobius"/>
    </source>
</evidence>
<keyword evidence="1" id="KW-0812">Transmembrane</keyword>
<dbReference type="Proteomes" id="UP000237000">
    <property type="component" value="Unassembled WGS sequence"/>
</dbReference>
<reference evidence="3" key="1">
    <citation type="submission" date="2016-06" db="EMBL/GenBank/DDBJ databases">
        <title>Parallel loss of symbiosis genes in relatives of nitrogen-fixing non-legume Parasponia.</title>
        <authorList>
            <person name="Van Velzen R."/>
            <person name="Holmer R."/>
            <person name="Bu F."/>
            <person name="Rutten L."/>
            <person name="Van Zeijl A."/>
            <person name="Liu W."/>
            <person name="Santuari L."/>
            <person name="Cao Q."/>
            <person name="Sharma T."/>
            <person name="Shen D."/>
            <person name="Roswanjaya Y."/>
            <person name="Wardhani T."/>
            <person name="Kalhor M.S."/>
            <person name="Jansen J."/>
            <person name="Van den Hoogen J."/>
            <person name="Gungor B."/>
            <person name="Hartog M."/>
            <person name="Hontelez J."/>
            <person name="Verver J."/>
            <person name="Yang W.-C."/>
            <person name="Schijlen E."/>
            <person name="Repin R."/>
            <person name="Schilthuizen M."/>
            <person name="Schranz E."/>
            <person name="Heidstra R."/>
            <person name="Miyata K."/>
            <person name="Fedorova E."/>
            <person name="Kohlen W."/>
            <person name="Bisseling T."/>
            <person name="Smit S."/>
            <person name="Geurts R."/>
        </authorList>
    </citation>
    <scope>NUCLEOTIDE SEQUENCE [LARGE SCALE GENOMIC DNA]</scope>
    <source>
        <strain evidence="3">cv. RG33-2</strain>
    </source>
</reference>
<feature type="transmembrane region" description="Helical" evidence="1">
    <location>
        <begin position="12"/>
        <end position="30"/>
    </location>
</feature>
<proteinExistence type="predicted"/>
<evidence type="ECO:0000313" key="3">
    <source>
        <dbReference type="Proteomes" id="UP000237000"/>
    </source>
</evidence>
<gene>
    <name evidence="2" type="ORF">TorRG33x02_259610</name>
</gene>
<protein>
    <submittedName>
        <fullName evidence="2">Uncharacterized protein</fullName>
    </submittedName>
</protein>
<name>A0A2P5D7X4_TREOI</name>
<sequence length="59" mass="6534">MLTMLCSLHQIIGLITISTIVTMLVLGLITSQPLQKILDRVDGCSQLFQRLLLLKLLGL</sequence>
<dbReference type="AlphaFoldDB" id="A0A2P5D7X4"/>
<keyword evidence="1" id="KW-0472">Membrane</keyword>
<dbReference type="InParanoid" id="A0A2P5D7X4"/>
<accession>A0A2P5D7X4</accession>